<gene>
    <name evidence="3" type="ORF">ACFY05_03615</name>
</gene>
<sequence>MKSAETRGEMPGERRPPLTGVAYEEALAAQAAANGFTTDGFTSSGFGANGSGTHRTRVNGAGVNGAGVNGHSPGGPEANGFTATFAEDGTGDGESGGYGNGTGAHGAGGPRPGGPWPGGPRPTAHSGRSGPVIVTPFDPLRLCVYATVALLGWVLGPFAVIAFAGVGFAGYVRARRAGLVRSKCLLRDTRLVLAYLGLIVVAAIAAIVLKFFT</sequence>
<evidence type="ECO:0008006" key="5">
    <source>
        <dbReference type="Google" id="ProtNLM"/>
    </source>
</evidence>
<dbReference type="EMBL" id="JBIAXI010000002">
    <property type="protein sequence ID" value="MFF4771925.1"/>
    <property type="molecule type" value="Genomic_DNA"/>
</dbReference>
<feature type="region of interest" description="Disordered" evidence="1">
    <location>
        <begin position="84"/>
        <end position="127"/>
    </location>
</feature>
<proteinExistence type="predicted"/>
<protein>
    <recommendedName>
        <fullName evidence="5">DUF4190 domain-containing protein</fullName>
    </recommendedName>
</protein>
<comment type="caution">
    <text evidence="3">The sequence shown here is derived from an EMBL/GenBank/DDBJ whole genome shotgun (WGS) entry which is preliminary data.</text>
</comment>
<keyword evidence="2" id="KW-0472">Membrane</keyword>
<keyword evidence="2" id="KW-0812">Transmembrane</keyword>
<evidence type="ECO:0000256" key="1">
    <source>
        <dbReference type="SAM" id="MobiDB-lite"/>
    </source>
</evidence>
<dbReference type="RefSeq" id="WP_387340502.1">
    <property type="nucleotide sequence ID" value="NZ_JBIAXI010000002.1"/>
</dbReference>
<accession>A0ABW6UY22</accession>
<feature type="transmembrane region" description="Helical" evidence="2">
    <location>
        <begin position="192"/>
        <end position="212"/>
    </location>
</feature>
<organism evidence="3 4">
    <name type="scientific">Microtetraspora fusca</name>
    <dbReference type="NCBI Taxonomy" id="1997"/>
    <lineage>
        <taxon>Bacteria</taxon>
        <taxon>Bacillati</taxon>
        <taxon>Actinomycetota</taxon>
        <taxon>Actinomycetes</taxon>
        <taxon>Streptosporangiales</taxon>
        <taxon>Streptosporangiaceae</taxon>
        <taxon>Microtetraspora</taxon>
    </lineage>
</organism>
<keyword evidence="2" id="KW-1133">Transmembrane helix</keyword>
<feature type="transmembrane region" description="Helical" evidence="2">
    <location>
        <begin position="144"/>
        <end position="171"/>
    </location>
</feature>
<evidence type="ECO:0000313" key="3">
    <source>
        <dbReference type="EMBL" id="MFF4771925.1"/>
    </source>
</evidence>
<reference evidence="3 4" key="1">
    <citation type="submission" date="2024-10" db="EMBL/GenBank/DDBJ databases">
        <title>The Natural Products Discovery Center: Release of the First 8490 Sequenced Strains for Exploring Actinobacteria Biosynthetic Diversity.</title>
        <authorList>
            <person name="Kalkreuter E."/>
            <person name="Kautsar S.A."/>
            <person name="Yang D."/>
            <person name="Bader C.D."/>
            <person name="Teijaro C.N."/>
            <person name="Fluegel L."/>
            <person name="Davis C.M."/>
            <person name="Simpson J.R."/>
            <person name="Lauterbach L."/>
            <person name="Steele A.D."/>
            <person name="Gui C."/>
            <person name="Meng S."/>
            <person name="Li G."/>
            <person name="Viehrig K."/>
            <person name="Ye F."/>
            <person name="Su P."/>
            <person name="Kiefer A.F."/>
            <person name="Nichols A."/>
            <person name="Cepeda A.J."/>
            <person name="Yan W."/>
            <person name="Fan B."/>
            <person name="Jiang Y."/>
            <person name="Adhikari A."/>
            <person name="Zheng C.-J."/>
            <person name="Schuster L."/>
            <person name="Cowan T.M."/>
            <person name="Smanski M.J."/>
            <person name="Chevrette M.G."/>
            <person name="De Carvalho L.P.S."/>
            <person name="Shen B."/>
        </authorList>
    </citation>
    <scope>NUCLEOTIDE SEQUENCE [LARGE SCALE GENOMIC DNA]</scope>
    <source>
        <strain evidence="3 4">NPDC001281</strain>
    </source>
</reference>
<feature type="compositionally biased region" description="Gly residues" evidence="1">
    <location>
        <begin position="92"/>
        <end position="111"/>
    </location>
</feature>
<dbReference type="Proteomes" id="UP001602119">
    <property type="component" value="Unassembled WGS sequence"/>
</dbReference>
<evidence type="ECO:0000313" key="4">
    <source>
        <dbReference type="Proteomes" id="UP001602119"/>
    </source>
</evidence>
<evidence type="ECO:0000256" key="2">
    <source>
        <dbReference type="SAM" id="Phobius"/>
    </source>
</evidence>
<keyword evidence="4" id="KW-1185">Reference proteome</keyword>
<name>A0ABW6UY22_MICFU</name>